<dbReference type="HAMAP" id="MF_01825">
    <property type="entry name" value="PdxB"/>
    <property type="match status" value="1"/>
</dbReference>
<protein>
    <recommendedName>
        <fullName evidence="5">Erythronate-4-phosphate dehydrogenase</fullName>
        <ecNumber evidence="5">1.1.1.290</ecNumber>
    </recommendedName>
</protein>
<feature type="binding site" evidence="5">
    <location>
        <position position="263"/>
    </location>
    <ligand>
        <name>NAD(+)</name>
        <dbReference type="ChEBI" id="CHEBI:57540"/>
    </ligand>
</feature>
<dbReference type="OrthoDB" id="9770208at2"/>
<evidence type="ECO:0000256" key="2">
    <source>
        <dbReference type="ARBA" id="ARBA00023002"/>
    </source>
</evidence>
<comment type="catalytic activity">
    <reaction evidence="5">
        <text>4-phospho-D-erythronate + NAD(+) = (R)-3-hydroxy-2-oxo-4-phosphooxybutanoate + NADH + H(+)</text>
        <dbReference type="Rhea" id="RHEA:18829"/>
        <dbReference type="ChEBI" id="CHEBI:15378"/>
        <dbReference type="ChEBI" id="CHEBI:57540"/>
        <dbReference type="ChEBI" id="CHEBI:57945"/>
        <dbReference type="ChEBI" id="CHEBI:58538"/>
        <dbReference type="ChEBI" id="CHEBI:58766"/>
        <dbReference type="EC" id="1.1.1.290"/>
    </reaction>
</comment>
<name>A0A432ZPF3_9GAMM</name>
<evidence type="ECO:0000313" key="9">
    <source>
        <dbReference type="EMBL" id="RUO79716.1"/>
    </source>
</evidence>
<feature type="active site" evidence="5">
    <location>
        <position position="243"/>
    </location>
</feature>
<evidence type="ECO:0000256" key="3">
    <source>
        <dbReference type="ARBA" id="ARBA00023027"/>
    </source>
</evidence>
<evidence type="ECO:0000256" key="4">
    <source>
        <dbReference type="ARBA" id="ARBA00023096"/>
    </source>
</evidence>
<keyword evidence="10" id="KW-1185">Reference proteome</keyword>
<dbReference type="EC" id="1.1.1.290" evidence="5"/>
<dbReference type="Gene3D" id="3.30.1370.170">
    <property type="match status" value="1"/>
</dbReference>
<dbReference type="CDD" id="cd12158">
    <property type="entry name" value="ErythrP_dh"/>
    <property type="match status" value="1"/>
</dbReference>
<dbReference type="GO" id="GO:0005829">
    <property type="term" value="C:cytosol"/>
    <property type="evidence" value="ECO:0007669"/>
    <property type="project" value="TreeGrafter"/>
</dbReference>
<feature type="binding site" evidence="5">
    <location>
        <position position="238"/>
    </location>
    <ligand>
        <name>NAD(+)</name>
        <dbReference type="ChEBI" id="CHEBI:57540"/>
    </ligand>
</feature>
<dbReference type="SUPFAM" id="SSF51735">
    <property type="entry name" value="NAD(P)-binding Rossmann-fold domains"/>
    <property type="match status" value="1"/>
</dbReference>
<feature type="domain" description="D-isomer specific 2-hydroxyacid dehydrogenase catalytic" evidence="6">
    <location>
        <begin position="16"/>
        <end position="263"/>
    </location>
</feature>
<comment type="caution">
    <text evidence="5">Lacks conserved residue(s) required for the propagation of feature annotation.</text>
</comment>
<feature type="binding site" evidence="5">
    <location>
        <position position="70"/>
    </location>
    <ligand>
        <name>substrate</name>
    </ligand>
</feature>
<comment type="subcellular location">
    <subcellularLocation>
        <location evidence="5">Cytoplasm</location>
    </subcellularLocation>
</comment>
<dbReference type="SUPFAM" id="SSF52283">
    <property type="entry name" value="Formate/glycerate dehydrogenase catalytic domain-like"/>
    <property type="match status" value="1"/>
</dbReference>
<dbReference type="PANTHER" id="PTHR10996:SF178">
    <property type="entry name" value="2-HYDROXYACID DEHYDROGENASE YGL185C-RELATED"/>
    <property type="match status" value="1"/>
</dbReference>
<comment type="caution">
    <text evidence="9">The sequence shown here is derived from an EMBL/GenBank/DDBJ whole genome shotgun (WGS) entry which is preliminary data.</text>
</comment>
<feature type="domain" description="Erythronate-4-phosphate dehydrogenase dimerisation" evidence="8">
    <location>
        <begin position="296"/>
        <end position="378"/>
    </location>
</feature>
<comment type="subunit">
    <text evidence="5">Homodimer.</text>
</comment>
<feature type="active site" description="Proton donor" evidence="5">
    <location>
        <position position="260"/>
    </location>
</feature>
<feature type="binding site" evidence="5">
    <location>
        <position position="48"/>
    </location>
    <ligand>
        <name>substrate</name>
    </ligand>
</feature>
<evidence type="ECO:0000313" key="10">
    <source>
        <dbReference type="Proteomes" id="UP000287996"/>
    </source>
</evidence>
<dbReference type="PANTHER" id="PTHR10996">
    <property type="entry name" value="2-HYDROXYACID DEHYDROGENASE-RELATED"/>
    <property type="match status" value="1"/>
</dbReference>
<dbReference type="InterPro" id="IPR006139">
    <property type="entry name" value="D-isomer_2_OHA_DH_cat_dom"/>
</dbReference>
<keyword evidence="4 5" id="KW-0664">Pyridoxine biosynthesis</keyword>
<keyword evidence="3 5" id="KW-0520">NAD</keyword>
<feature type="binding site" evidence="5">
    <location>
        <position position="153"/>
    </location>
    <ligand>
        <name>NAD(+)</name>
        <dbReference type="ChEBI" id="CHEBI:57540"/>
    </ligand>
</feature>
<dbReference type="Pfam" id="PF02826">
    <property type="entry name" value="2-Hacid_dh_C"/>
    <property type="match status" value="1"/>
</dbReference>
<evidence type="ECO:0000256" key="1">
    <source>
        <dbReference type="ARBA" id="ARBA00022490"/>
    </source>
</evidence>
<dbReference type="Gene3D" id="3.40.50.720">
    <property type="entry name" value="NAD(P)-binding Rossmann-like Domain"/>
    <property type="match status" value="2"/>
</dbReference>
<sequence>MAQPKVLLAENIPGIAEWLQQWCEVSVFSQRQPMPEQLAEADALLIRSITQVDEALLEQAPKLRFVGTATIGVEHVDVECVKRRGIAFTNAAGGNAESVGEYVLSAFLVDALAQGYNWQAIAELDVAIVGAGHTGKAAGSRLAALGCEVSYYDPPLLKTGDKGVHDHWQRVLNADVISCHVPLTRGGEHPTHHLFDAEALQSLHQRCLLINASRGAVVSATALQQRLQQPDSPRVILDVFENEPDLRAVPIAKLALATPHIAGHSLEGKAGGAVLVANQLATAFGYPQRLTVDAVLPDVSRAAVDITAVNSVTGLASCVHGIYDIKQDDQLLRTGPTDGERFDQLRREYRAQQPRRQLSTQTVICGNQQQQQWLSQLGFSTQLAEK</sequence>
<comment type="pathway">
    <text evidence="5">Cofactor biosynthesis; pyridoxine 5'-phosphate biosynthesis; pyridoxine 5'-phosphate from D-erythrose 4-phosphate: step 2/5.</text>
</comment>
<dbReference type="RefSeq" id="WP_126842224.1">
    <property type="nucleotide sequence ID" value="NZ_PIQH01000008.1"/>
</dbReference>
<dbReference type="GO" id="GO:0046983">
    <property type="term" value="F:protein dimerization activity"/>
    <property type="evidence" value="ECO:0007669"/>
    <property type="project" value="InterPro"/>
</dbReference>
<feature type="domain" description="D-isomer specific 2-hydroxyacid dehydrogenase NAD-binding" evidence="7">
    <location>
        <begin position="117"/>
        <end position="262"/>
    </location>
</feature>
<dbReference type="Pfam" id="PF11890">
    <property type="entry name" value="DUF3410"/>
    <property type="match status" value="1"/>
</dbReference>
<dbReference type="AlphaFoldDB" id="A0A432ZPF3"/>
<keyword evidence="2 5" id="KW-0560">Oxidoreductase</keyword>
<evidence type="ECO:0000259" key="6">
    <source>
        <dbReference type="Pfam" id="PF00389"/>
    </source>
</evidence>
<reference evidence="9 10" key="1">
    <citation type="journal article" date="2011" name="Front. Microbiol.">
        <title>Genomic signatures of strain selection and enhancement in Bacillus atrophaeus var. globigii, a historical biowarfare simulant.</title>
        <authorList>
            <person name="Gibbons H.S."/>
            <person name="Broomall S.M."/>
            <person name="McNew L.A."/>
            <person name="Daligault H."/>
            <person name="Chapman C."/>
            <person name="Bruce D."/>
            <person name="Karavis M."/>
            <person name="Krepps M."/>
            <person name="McGregor P.A."/>
            <person name="Hong C."/>
            <person name="Park K.H."/>
            <person name="Akmal A."/>
            <person name="Feldman A."/>
            <person name="Lin J.S."/>
            <person name="Chang W.E."/>
            <person name="Higgs B.W."/>
            <person name="Demirev P."/>
            <person name="Lindquist J."/>
            <person name="Liem A."/>
            <person name="Fochler E."/>
            <person name="Read T.D."/>
            <person name="Tapia R."/>
            <person name="Johnson S."/>
            <person name="Bishop-Lilly K.A."/>
            <person name="Detter C."/>
            <person name="Han C."/>
            <person name="Sozhamannan S."/>
            <person name="Rosenzweig C.N."/>
            <person name="Skowronski E.W."/>
        </authorList>
    </citation>
    <scope>NUCLEOTIDE SEQUENCE [LARGE SCALE GENOMIC DNA]</scope>
    <source>
        <strain evidence="9 10">CC-PW-9</strain>
    </source>
</reference>
<dbReference type="UniPathway" id="UPA00244">
    <property type="reaction ID" value="UER00310"/>
</dbReference>
<dbReference type="GO" id="GO:0033711">
    <property type="term" value="F:4-phosphoerythronate dehydrogenase activity"/>
    <property type="evidence" value="ECO:0007669"/>
    <property type="project" value="UniProtKB-EC"/>
</dbReference>
<dbReference type="InterPro" id="IPR006140">
    <property type="entry name" value="D-isomer_DH_NAD-bd"/>
</dbReference>
<dbReference type="GO" id="GO:0008615">
    <property type="term" value="P:pyridoxine biosynthetic process"/>
    <property type="evidence" value="ECO:0007669"/>
    <property type="project" value="UniProtKB-UniRule"/>
</dbReference>
<dbReference type="GO" id="GO:0016618">
    <property type="term" value="F:hydroxypyruvate reductase [NAD(P)H] activity"/>
    <property type="evidence" value="ECO:0007669"/>
    <property type="project" value="TreeGrafter"/>
</dbReference>
<dbReference type="InterPro" id="IPR050223">
    <property type="entry name" value="D-isomer_2-hydroxyacid_DH"/>
</dbReference>
<feature type="binding site" evidence="5">
    <location>
        <begin position="212"/>
        <end position="214"/>
    </location>
    <ligand>
        <name>NAD(+)</name>
        <dbReference type="ChEBI" id="CHEBI:57540"/>
    </ligand>
</feature>
<organism evidence="9 10">
    <name type="scientific">Idiomarina tyrosinivorans</name>
    <dbReference type="NCBI Taxonomy" id="1445662"/>
    <lineage>
        <taxon>Bacteria</taxon>
        <taxon>Pseudomonadati</taxon>
        <taxon>Pseudomonadota</taxon>
        <taxon>Gammaproteobacteria</taxon>
        <taxon>Alteromonadales</taxon>
        <taxon>Idiomarinaceae</taxon>
        <taxon>Idiomarina</taxon>
    </lineage>
</organism>
<proteinExistence type="inferred from homology"/>
<dbReference type="GO" id="GO:0051287">
    <property type="term" value="F:NAD binding"/>
    <property type="evidence" value="ECO:0007669"/>
    <property type="project" value="InterPro"/>
</dbReference>
<dbReference type="Proteomes" id="UP000287996">
    <property type="component" value="Unassembled WGS sequence"/>
</dbReference>
<dbReference type="InterPro" id="IPR038251">
    <property type="entry name" value="PdxB_dimer_sf"/>
</dbReference>
<dbReference type="GO" id="GO:0030267">
    <property type="term" value="F:glyoxylate reductase (NADPH) activity"/>
    <property type="evidence" value="ECO:0007669"/>
    <property type="project" value="TreeGrafter"/>
</dbReference>
<feature type="active site" evidence="5">
    <location>
        <position position="214"/>
    </location>
</feature>
<dbReference type="InterPro" id="IPR020921">
    <property type="entry name" value="Erythronate-4-P_DHase"/>
</dbReference>
<evidence type="ECO:0000259" key="8">
    <source>
        <dbReference type="Pfam" id="PF11890"/>
    </source>
</evidence>
<evidence type="ECO:0000256" key="5">
    <source>
        <dbReference type="HAMAP-Rule" id="MF_01825"/>
    </source>
</evidence>
<dbReference type="EMBL" id="PIQH01000008">
    <property type="protein sequence ID" value="RUO79716.1"/>
    <property type="molecule type" value="Genomic_DNA"/>
</dbReference>
<comment type="similarity">
    <text evidence="5">Belongs to the D-isomer specific 2-hydroxyacid dehydrogenase family. PdxB subfamily.</text>
</comment>
<dbReference type="Pfam" id="PF00389">
    <property type="entry name" value="2-Hacid_dh"/>
    <property type="match status" value="1"/>
</dbReference>
<evidence type="ECO:0000259" key="7">
    <source>
        <dbReference type="Pfam" id="PF02826"/>
    </source>
</evidence>
<dbReference type="InterPro" id="IPR024531">
    <property type="entry name" value="Erythronate-4-P_DHase_dimer"/>
</dbReference>
<keyword evidence="1 5" id="KW-0963">Cytoplasm</keyword>
<dbReference type="InterPro" id="IPR036291">
    <property type="entry name" value="NAD(P)-bd_dom_sf"/>
</dbReference>
<gene>
    <name evidence="5" type="primary">pdxB</name>
    <name evidence="9" type="ORF">CWI84_08775</name>
</gene>
<comment type="function">
    <text evidence="5">Catalyzes the oxidation of erythronate-4-phosphate to 3-hydroxy-2-oxo-4-phosphonooxybutanoate.</text>
</comment>
<accession>A0A432ZPF3</accession>